<feature type="domain" description="Cupin type-1" evidence="1">
    <location>
        <begin position="6"/>
        <end position="148"/>
    </location>
</feature>
<dbReference type="EMBL" id="CDHK01000006">
    <property type="protein sequence ID" value="CEJ58414.1"/>
    <property type="molecule type" value="Genomic_DNA"/>
</dbReference>
<dbReference type="SMART" id="SM00835">
    <property type="entry name" value="Cupin_1"/>
    <property type="match status" value="2"/>
</dbReference>
<dbReference type="PANTHER" id="PTHR31189">
    <property type="entry name" value="OS03G0336100 PROTEIN-RELATED"/>
    <property type="match status" value="1"/>
</dbReference>
<dbReference type="PANTHER" id="PTHR31189:SF2">
    <property type="entry name" value="RMLC-LIKE CUPINS SUPERFAMILY PROTEIN"/>
    <property type="match status" value="1"/>
</dbReference>
<dbReference type="AlphaFoldDB" id="A0A0F7TNU4"/>
<evidence type="ECO:0000259" key="1">
    <source>
        <dbReference type="SMART" id="SM00835"/>
    </source>
</evidence>
<dbReference type="SUPFAM" id="SSF51182">
    <property type="entry name" value="RmlC-like cupins"/>
    <property type="match status" value="2"/>
</dbReference>
<accession>A0A0F7TNU4</accession>
<organism evidence="2 3">
    <name type="scientific">Penicillium brasilianum</name>
    <dbReference type="NCBI Taxonomy" id="104259"/>
    <lineage>
        <taxon>Eukaryota</taxon>
        <taxon>Fungi</taxon>
        <taxon>Dikarya</taxon>
        <taxon>Ascomycota</taxon>
        <taxon>Pezizomycotina</taxon>
        <taxon>Eurotiomycetes</taxon>
        <taxon>Eurotiomycetidae</taxon>
        <taxon>Eurotiales</taxon>
        <taxon>Aspergillaceae</taxon>
        <taxon>Penicillium</taxon>
    </lineage>
</organism>
<dbReference type="InterPro" id="IPR011051">
    <property type="entry name" value="RmlC_Cupin_sf"/>
</dbReference>
<evidence type="ECO:0000313" key="2">
    <source>
        <dbReference type="EMBL" id="CEJ58414.1"/>
    </source>
</evidence>
<dbReference type="Proteomes" id="UP000042958">
    <property type="component" value="Unassembled WGS sequence"/>
</dbReference>
<sequence length="347" mass="39302">MSSHTLSLLEAKPYYSSELGSLRAVTAEQLPILKNLSIKRVVLAPSAIREPHWHSNANELAYCLRGKVMVSILDSGNVFANFVIEAGQMFHIESGSLHHFENICDEEAEIIICFRHEKPTDFALSASMGAMTDGVLGNTYGHHSSEWAKINRHTHPKYIVRRNNKPTIPSTAYLPDPHKFEVEEMNPPVSSEFGSNRTARNQFWPALHNMSMYSLRIEDTGMREAHWHPETSELGYVAEGEARMTILDPDGSTDTYYLKQGDMYYVPTAYPHQIEVIGSERMHFLIFFDQPYPKDVGYRTSATALPRETLASTLEVAEKDLPKFPLTVKDPLIVEKKNPVDNLRPKL</sequence>
<name>A0A0F7TNU4_PENBI</name>
<dbReference type="CDD" id="cd20306">
    <property type="entry name" value="cupin_OxDC-like"/>
    <property type="match status" value="2"/>
</dbReference>
<protein>
    <recommendedName>
        <fullName evidence="1">Cupin type-1 domain-containing protein</fullName>
    </recommendedName>
</protein>
<evidence type="ECO:0000313" key="3">
    <source>
        <dbReference type="Proteomes" id="UP000042958"/>
    </source>
</evidence>
<dbReference type="Pfam" id="PF00190">
    <property type="entry name" value="Cupin_1"/>
    <property type="match status" value="2"/>
</dbReference>
<feature type="domain" description="Cupin type-1" evidence="1">
    <location>
        <begin position="180"/>
        <end position="322"/>
    </location>
</feature>
<gene>
    <name evidence="2" type="ORF">PMG11_07070</name>
</gene>
<proteinExistence type="predicted"/>
<dbReference type="OrthoDB" id="10263073at2759"/>
<keyword evidence="3" id="KW-1185">Reference proteome</keyword>
<dbReference type="InterPro" id="IPR050253">
    <property type="entry name" value="Seed_Storage-Functional"/>
</dbReference>
<dbReference type="InterPro" id="IPR006045">
    <property type="entry name" value="Cupin_1"/>
</dbReference>
<dbReference type="STRING" id="104259.A0A0F7TNU4"/>
<dbReference type="InterPro" id="IPR014710">
    <property type="entry name" value="RmlC-like_jellyroll"/>
</dbReference>
<dbReference type="Gene3D" id="2.60.120.10">
    <property type="entry name" value="Jelly Rolls"/>
    <property type="match status" value="2"/>
</dbReference>
<reference evidence="3" key="1">
    <citation type="journal article" date="2015" name="Genome Announc.">
        <title>Draft genome sequence of the fungus Penicillium brasilianum MG11.</title>
        <authorList>
            <person name="Horn F."/>
            <person name="Linde J."/>
            <person name="Mattern D.J."/>
            <person name="Walther G."/>
            <person name="Guthke R."/>
            <person name="Brakhage A.A."/>
            <person name="Valiante V."/>
        </authorList>
    </citation>
    <scope>NUCLEOTIDE SEQUENCE [LARGE SCALE GENOMIC DNA]</scope>
    <source>
        <strain evidence="3">MG11</strain>
    </source>
</reference>